<keyword evidence="2" id="KW-1185">Reference proteome</keyword>
<evidence type="ECO:0000313" key="1">
    <source>
        <dbReference type="EMBL" id="URW79861.1"/>
    </source>
</evidence>
<reference evidence="1" key="1">
    <citation type="submission" date="2022-05" db="EMBL/GenBank/DDBJ databases">
        <authorList>
            <person name="Sun X."/>
        </authorList>
    </citation>
    <scope>NUCLEOTIDE SEQUENCE</scope>
    <source>
        <strain evidence="1">Ai-910</strain>
    </source>
</reference>
<dbReference type="Proteomes" id="UP001056426">
    <property type="component" value="Chromosome"/>
</dbReference>
<dbReference type="EMBL" id="CP098400">
    <property type="protein sequence ID" value="URW79861.1"/>
    <property type="molecule type" value="Genomic_DNA"/>
</dbReference>
<dbReference type="KEGG" id="alkq:M9189_00620"/>
<gene>
    <name evidence="1" type="ORF">M9189_00620</name>
</gene>
<evidence type="ECO:0000313" key="2">
    <source>
        <dbReference type="Proteomes" id="UP001056426"/>
    </source>
</evidence>
<name>A0A9J6ZQA8_9BACT</name>
<accession>A0A9J6ZQA8</accession>
<dbReference type="RefSeq" id="WP_250723975.1">
    <property type="nucleotide sequence ID" value="NZ_CP098400.1"/>
</dbReference>
<organism evidence="1 2">
    <name type="scientific">Xiashengella succiniciproducens</name>
    <dbReference type="NCBI Taxonomy" id="2949635"/>
    <lineage>
        <taxon>Bacteria</taxon>
        <taxon>Pseudomonadati</taxon>
        <taxon>Bacteroidota</taxon>
        <taxon>Bacteroidia</taxon>
        <taxon>Marinilabiliales</taxon>
        <taxon>Marinilabiliaceae</taxon>
        <taxon>Xiashengella</taxon>
    </lineage>
</organism>
<proteinExistence type="predicted"/>
<protein>
    <recommendedName>
        <fullName evidence="3">Glycosyltransferase</fullName>
    </recommendedName>
</protein>
<evidence type="ECO:0008006" key="3">
    <source>
        <dbReference type="Google" id="ProtNLM"/>
    </source>
</evidence>
<dbReference type="AlphaFoldDB" id="A0A9J6ZQA8"/>
<dbReference type="SUPFAM" id="SSF53756">
    <property type="entry name" value="UDP-Glycosyltransferase/glycogen phosphorylase"/>
    <property type="match status" value="1"/>
</dbReference>
<sequence>MRTTRKQKAKVALIEFYPFHSELIYSQLLFLYKSNCTPILICNKQNAINYETIKNFATIKTYDMQKPGSLLRIWYFLLNSKINNVVFNTAQGPSVLKFSLLPFPKRIKFSGILHNTNKLNSSFGQRIITRRVKSYLVLASYMKAYFPQKNKISSIHVNCAYVPSFNNCELIKPEKEVWIGVPGSIEYKRRDYDFLLELASDPSFPENIKIILLGNASKHEGPSFIKKLTEQGLEQKFIVFNNFVPDSQFQCYMKSFDFLLPLIHPTTPSADAYLKYKASGTFIQSSTYSKPMLCHKMFNTNLFDYSALFYSTSAELINSLKSNRKPSKSPAPVFEQDRSNYYSFVTHP</sequence>
<reference evidence="1" key="2">
    <citation type="submission" date="2022-06" db="EMBL/GenBank/DDBJ databases">
        <title>Xiashengella guii gen. nov. sp. nov., a bacterium isolated form anaerobic digestion tank.</title>
        <authorList>
            <person name="Huang H."/>
        </authorList>
    </citation>
    <scope>NUCLEOTIDE SEQUENCE</scope>
    <source>
        <strain evidence="1">Ai-910</strain>
    </source>
</reference>